<dbReference type="Pfam" id="PF25275">
    <property type="entry name" value="Golvesin_C"/>
    <property type="match status" value="1"/>
</dbReference>
<organism evidence="5">
    <name type="scientific">uncultured Gemmatimonadota bacterium</name>
    <dbReference type="NCBI Taxonomy" id="203437"/>
    <lineage>
        <taxon>Bacteria</taxon>
        <taxon>Pseudomonadati</taxon>
        <taxon>Gemmatimonadota</taxon>
        <taxon>environmental samples</taxon>
    </lineage>
</organism>
<dbReference type="InterPro" id="IPR052177">
    <property type="entry name" value="Divisome_Glycosyl_Hydrolase"/>
</dbReference>
<dbReference type="PANTHER" id="PTHR43405:SF1">
    <property type="entry name" value="GLYCOSYL HYDROLASE DIGH"/>
    <property type="match status" value="1"/>
</dbReference>
<evidence type="ECO:0000256" key="2">
    <source>
        <dbReference type="SAM" id="SignalP"/>
    </source>
</evidence>
<dbReference type="InterPro" id="IPR003790">
    <property type="entry name" value="GHL10"/>
</dbReference>
<evidence type="ECO:0000256" key="1">
    <source>
        <dbReference type="ARBA" id="ARBA00022729"/>
    </source>
</evidence>
<dbReference type="EMBL" id="CADCTW010000104">
    <property type="protein sequence ID" value="CAA9326389.1"/>
    <property type="molecule type" value="Genomic_DNA"/>
</dbReference>
<dbReference type="InterPro" id="IPR017853">
    <property type="entry name" value="GH"/>
</dbReference>
<name>A0A6J4L928_9BACT</name>
<feature type="signal peptide" evidence="2">
    <location>
        <begin position="1"/>
        <end position="19"/>
    </location>
</feature>
<dbReference type="PROSITE" id="PS51257">
    <property type="entry name" value="PROKAR_LIPOPROTEIN"/>
    <property type="match status" value="1"/>
</dbReference>
<evidence type="ECO:0000259" key="3">
    <source>
        <dbReference type="Pfam" id="PF02638"/>
    </source>
</evidence>
<evidence type="ECO:0000313" key="5">
    <source>
        <dbReference type="EMBL" id="CAA9326389.1"/>
    </source>
</evidence>
<dbReference type="Pfam" id="PF02638">
    <property type="entry name" value="GHL10"/>
    <property type="match status" value="1"/>
</dbReference>
<dbReference type="Gene3D" id="3.20.20.80">
    <property type="entry name" value="Glycosidases"/>
    <property type="match status" value="1"/>
</dbReference>
<feature type="domain" description="Glycosyl hydrolase-like 10" evidence="3">
    <location>
        <begin position="51"/>
        <end position="330"/>
    </location>
</feature>
<accession>A0A6J4L928</accession>
<dbReference type="InterPro" id="IPR033803">
    <property type="entry name" value="CBD-like_Golvesin-Xly"/>
</dbReference>
<protein>
    <submittedName>
        <fullName evidence="5">Uncharacterized protein</fullName>
    </submittedName>
</protein>
<dbReference type="SUPFAM" id="SSF51445">
    <property type="entry name" value="(Trans)glycosidases"/>
    <property type="match status" value="1"/>
</dbReference>
<proteinExistence type="predicted"/>
<dbReference type="CDD" id="cd14488">
    <property type="entry name" value="CBM6-CBM35-CBM36_like_2"/>
    <property type="match status" value="1"/>
</dbReference>
<feature type="chain" id="PRO_5027003319" evidence="2">
    <location>
        <begin position="20"/>
        <end position="562"/>
    </location>
</feature>
<reference evidence="5" key="1">
    <citation type="submission" date="2020-02" db="EMBL/GenBank/DDBJ databases">
        <authorList>
            <person name="Meier V. D."/>
        </authorList>
    </citation>
    <scope>NUCLEOTIDE SEQUENCE</scope>
    <source>
        <strain evidence="5">AVDCRST_MAG68</strain>
    </source>
</reference>
<gene>
    <name evidence="5" type="ORF">AVDCRST_MAG68-2189</name>
</gene>
<dbReference type="AlphaFoldDB" id="A0A6J4L928"/>
<dbReference type="PANTHER" id="PTHR43405">
    <property type="entry name" value="GLYCOSYL HYDROLASE DIGH"/>
    <property type="match status" value="1"/>
</dbReference>
<keyword evidence="1 2" id="KW-0732">Signal</keyword>
<sequence>MKTLRSVRMALPALLLALAACRDDATSPAVQRPAPAEEPRLAATPAWAEGRALWVTRYEYDTPTKIAAIMQKAADANFNVVYFQVRGSGDAYYRSALEPCSVALCGYLGGTPTWDPLAVAIQEAHARGLQLHAWLNAFSGWGAGASTTCALLKESDAGNPRHMLLAHPEWRVVDNAGVTHPCPNAEEYVYVSPGYAGARTHLARVAADVARRYDVDGVHLDRIRLPGTKWSHDRASLAAFGKDPAAYPADWANFRRSLVNLAVKEVYDSVGAVKPKLAVSGAIWPIYTDKWGWNSSQGYSQYLQDPYAWARGGYFDVGVPMTYYTIGSTYCGYADWACLLDDHLQRLQGSGGRHVYIGIGAKNGAAEVEKQIRLARQQGAKGVSIYSYGTVESNALWTVLKNGVFAQKASLPPQHWKTACCADIIVDNNNTRNNTAVAYAEASSNWTSTTASPGYYAVDYRYASTQSISDPATFWFYLPAGGTRTVSAWWTSGSNRSASAPFIAYDASGTKLGSTAYANQQLNGGKWNAVGTWTFTAGWNKVQLSRWTTAGYIVVGDAIRVQ</sequence>
<evidence type="ECO:0000259" key="4">
    <source>
        <dbReference type="Pfam" id="PF25275"/>
    </source>
</evidence>
<feature type="domain" description="Golvesin/Xly CBD-like" evidence="4">
    <location>
        <begin position="433"/>
        <end position="561"/>
    </location>
</feature>